<reference evidence="6 7" key="1">
    <citation type="submission" date="2016-10" db="EMBL/GenBank/DDBJ databases">
        <authorList>
            <person name="de Groot N.N."/>
        </authorList>
    </citation>
    <scope>NUCLEOTIDE SEQUENCE [LARGE SCALE GENOMIC DNA]</scope>
    <source>
        <strain evidence="6 7">AA1</strain>
    </source>
</reference>
<dbReference type="InterPro" id="IPR000086">
    <property type="entry name" value="NUDIX_hydrolase_dom"/>
</dbReference>
<dbReference type="InterPro" id="IPR020084">
    <property type="entry name" value="NUDIX_hydrolase_CS"/>
</dbReference>
<evidence type="ECO:0000256" key="3">
    <source>
        <dbReference type="ARBA" id="ARBA00022842"/>
    </source>
</evidence>
<dbReference type="PANTHER" id="PTHR43222:SF2">
    <property type="entry name" value="NUDIX HYDROLASE 23, CHLOROPLASTIC"/>
    <property type="match status" value="1"/>
</dbReference>
<dbReference type="SUPFAM" id="SSF55811">
    <property type="entry name" value="Nudix"/>
    <property type="match status" value="1"/>
</dbReference>
<dbReference type="InterPro" id="IPR020476">
    <property type="entry name" value="Nudix_hydrolase"/>
</dbReference>
<keyword evidence="2 4" id="KW-0378">Hydrolase</keyword>
<evidence type="ECO:0000256" key="2">
    <source>
        <dbReference type="ARBA" id="ARBA00022801"/>
    </source>
</evidence>
<gene>
    <name evidence="6" type="ORF">SAMN05216233_118123</name>
</gene>
<feature type="domain" description="Nudix hydrolase" evidence="5">
    <location>
        <begin position="54"/>
        <end position="182"/>
    </location>
</feature>
<evidence type="ECO:0000256" key="1">
    <source>
        <dbReference type="ARBA" id="ARBA00001946"/>
    </source>
</evidence>
<proteinExistence type="inferred from homology"/>
<comment type="cofactor">
    <cofactor evidence="1">
        <name>Mg(2+)</name>
        <dbReference type="ChEBI" id="CHEBI:18420"/>
    </cofactor>
</comment>
<keyword evidence="3" id="KW-0460">Magnesium</keyword>
<dbReference type="InterPro" id="IPR015797">
    <property type="entry name" value="NUDIX_hydrolase-like_dom_sf"/>
</dbReference>
<dbReference type="OrthoDB" id="5417595at2"/>
<dbReference type="GO" id="GO:0016787">
    <property type="term" value="F:hydrolase activity"/>
    <property type="evidence" value="ECO:0007669"/>
    <property type="project" value="UniProtKB-KW"/>
</dbReference>
<dbReference type="PROSITE" id="PS00893">
    <property type="entry name" value="NUDIX_BOX"/>
    <property type="match status" value="1"/>
</dbReference>
<evidence type="ECO:0000259" key="5">
    <source>
        <dbReference type="PROSITE" id="PS51462"/>
    </source>
</evidence>
<dbReference type="EMBL" id="FMUX01000018">
    <property type="protein sequence ID" value="SCY73084.1"/>
    <property type="molecule type" value="Genomic_DNA"/>
</dbReference>
<dbReference type="STRING" id="419481.SAMN05216233_118123"/>
<organism evidence="6 7">
    <name type="scientific">Desulfoluna spongiiphila</name>
    <dbReference type="NCBI Taxonomy" id="419481"/>
    <lineage>
        <taxon>Bacteria</taxon>
        <taxon>Pseudomonadati</taxon>
        <taxon>Thermodesulfobacteriota</taxon>
        <taxon>Desulfobacteria</taxon>
        <taxon>Desulfobacterales</taxon>
        <taxon>Desulfolunaceae</taxon>
        <taxon>Desulfoluna</taxon>
    </lineage>
</organism>
<accession>A0A1G5IAQ9</accession>
<dbReference type="PANTHER" id="PTHR43222">
    <property type="entry name" value="NUDIX HYDROLASE 23"/>
    <property type="match status" value="1"/>
</dbReference>
<dbReference type="Proteomes" id="UP000198870">
    <property type="component" value="Unassembled WGS sequence"/>
</dbReference>
<dbReference type="PRINTS" id="PR00502">
    <property type="entry name" value="NUDIXFAMILY"/>
</dbReference>
<name>A0A1G5IAQ9_9BACT</name>
<dbReference type="Pfam" id="PF00293">
    <property type="entry name" value="NUDIX"/>
    <property type="match status" value="1"/>
</dbReference>
<dbReference type="Gene3D" id="3.90.79.10">
    <property type="entry name" value="Nucleoside Triphosphate Pyrophosphohydrolase"/>
    <property type="match status" value="1"/>
</dbReference>
<sequence length="184" mass="20404">MAPDTLTTCSSPKDPLATPRKKAFCPFCGGSLSRRFVEGRDRLYCEACATPLYENPVPASCVVVVDNEERLLLIKRNVPPKVGMWCLPGGFMELSESPEEAAVRELREEAGIAGRIETLLGVTTNPNPDYGTVLLMGYLVRSWTGSPVAGDDADEARFFPLDDLPEIAFRSHRHFIRNYLLIRS</sequence>
<evidence type="ECO:0000313" key="6">
    <source>
        <dbReference type="EMBL" id="SCY73084.1"/>
    </source>
</evidence>
<protein>
    <submittedName>
        <fullName evidence="6">8-oxo-dGTPase</fullName>
    </submittedName>
</protein>
<dbReference type="AlphaFoldDB" id="A0A1G5IAQ9"/>
<dbReference type="PROSITE" id="PS51462">
    <property type="entry name" value="NUDIX"/>
    <property type="match status" value="1"/>
</dbReference>
<dbReference type="RefSeq" id="WP_092213590.1">
    <property type="nucleotide sequence ID" value="NZ_FMUX01000018.1"/>
</dbReference>
<comment type="similarity">
    <text evidence="4">Belongs to the Nudix hydrolase family.</text>
</comment>
<keyword evidence="7" id="KW-1185">Reference proteome</keyword>
<evidence type="ECO:0000313" key="7">
    <source>
        <dbReference type="Proteomes" id="UP000198870"/>
    </source>
</evidence>
<evidence type="ECO:0000256" key="4">
    <source>
        <dbReference type="RuleBase" id="RU003476"/>
    </source>
</evidence>